<evidence type="ECO:0000313" key="3">
    <source>
        <dbReference type="EMBL" id="GAA4494187.1"/>
    </source>
</evidence>
<dbReference type="InterPro" id="IPR029044">
    <property type="entry name" value="Nucleotide-diphossugar_trans"/>
</dbReference>
<sequence length="255" mass="28525">MSLAAVLIVHNEEANLAACLASVRDWVDEIVILDSGSTDSTAAIAAEFGAQYAVEPVWPGYGRQRQLAQARVRSDWCLWLDADERVTPALRASIEAVVAQPVGRTVYSVPRLNWLFGRHIRHCGWYPDRVLRLYPTGLTRYNDALVHEKVEVSADMRVQPLDGDLLHYPYRDLEHYLSKSARYAKAWADGRAARGKRTSLLAGFGHALGCFARMYLLKAGFLDGRAGLLISLLSAHSTFVKYADLWLRSQPSRPE</sequence>
<comment type="caution">
    <text evidence="3">The sequence shown here is derived from an EMBL/GenBank/DDBJ whole genome shotgun (WGS) entry which is preliminary data.</text>
</comment>
<dbReference type="RefSeq" id="WP_345009807.1">
    <property type="nucleotide sequence ID" value="NZ_BAABFC010000003.1"/>
</dbReference>
<evidence type="ECO:0000256" key="1">
    <source>
        <dbReference type="ARBA" id="ARBA00038494"/>
    </source>
</evidence>
<organism evidence="3 4">
    <name type="scientific">Pseudaeromonas paramecii</name>
    <dbReference type="NCBI Taxonomy" id="2138166"/>
    <lineage>
        <taxon>Bacteria</taxon>
        <taxon>Pseudomonadati</taxon>
        <taxon>Pseudomonadota</taxon>
        <taxon>Gammaproteobacteria</taxon>
        <taxon>Aeromonadales</taxon>
        <taxon>Aeromonadaceae</taxon>
        <taxon>Pseudaeromonas</taxon>
    </lineage>
</organism>
<keyword evidence="4" id="KW-1185">Reference proteome</keyword>
<accession>A0ABP8PW68</accession>
<comment type="similarity">
    <text evidence="1">Belongs to the glycosyltransferase 2 family. WaaE/KdtX subfamily.</text>
</comment>
<name>A0ABP8PW68_9GAMM</name>
<dbReference type="CDD" id="cd02511">
    <property type="entry name" value="Beta4Glucosyltransferase"/>
    <property type="match status" value="1"/>
</dbReference>
<dbReference type="Pfam" id="PF00535">
    <property type="entry name" value="Glycos_transf_2"/>
    <property type="match status" value="1"/>
</dbReference>
<evidence type="ECO:0000313" key="4">
    <source>
        <dbReference type="Proteomes" id="UP001501321"/>
    </source>
</evidence>
<evidence type="ECO:0000259" key="2">
    <source>
        <dbReference type="Pfam" id="PF00535"/>
    </source>
</evidence>
<dbReference type="InterPro" id="IPR001173">
    <property type="entry name" value="Glyco_trans_2-like"/>
</dbReference>
<dbReference type="PANTHER" id="PTHR43630">
    <property type="entry name" value="POLY-BETA-1,6-N-ACETYL-D-GLUCOSAMINE SYNTHASE"/>
    <property type="match status" value="1"/>
</dbReference>
<feature type="domain" description="Glycosyltransferase 2-like" evidence="2">
    <location>
        <begin position="6"/>
        <end position="101"/>
    </location>
</feature>
<proteinExistence type="inferred from homology"/>
<dbReference type="SUPFAM" id="SSF53448">
    <property type="entry name" value="Nucleotide-diphospho-sugar transferases"/>
    <property type="match status" value="1"/>
</dbReference>
<reference evidence="4" key="1">
    <citation type="journal article" date="2019" name="Int. J. Syst. Evol. Microbiol.">
        <title>The Global Catalogue of Microorganisms (GCM) 10K type strain sequencing project: providing services to taxonomists for standard genome sequencing and annotation.</title>
        <authorList>
            <consortium name="The Broad Institute Genomics Platform"/>
            <consortium name="The Broad Institute Genome Sequencing Center for Infectious Disease"/>
            <person name="Wu L."/>
            <person name="Ma J."/>
        </authorList>
    </citation>
    <scope>NUCLEOTIDE SEQUENCE [LARGE SCALE GENOMIC DNA]</scope>
    <source>
        <strain evidence="4">JCM 32226</strain>
    </source>
</reference>
<protein>
    <submittedName>
        <fullName evidence="3">Glycosyltransferase family 2 protein</fullName>
    </submittedName>
</protein>
<dbReference type="Gene3D" id="3.90.550.10">
    <property type="entry name" value="Spore Coat Polysaccharide Biosynthesis Protein SpsA, Chain A"/>
    <property type="match status" value="1"/>
</dbReference>
<gene>
    <name evidence="3" type="ORF">GCM10023095_05400</name>
</gene>
<dbReference type="PANTHER" id="PTHR43630:SF2">
    <property type="entry name" value="GLYCOSYLTRANSFERASE"/>
    <property type="match status" value="1"/>
</dbReference>
<dbReference type="EMBL" id="BAABFC010000003">
    <property type="protein sequence ID" value="GAA4494187.1"/>
    <property type="molecule type" value="Genomic_DNA"/>
</dbReference>
<dbReference type="Proteomes" id="UP001501321">
    <property type="component" value="Unassembled WGS sequence"/>
</dbReference>